<evidence type="ECO:0000313" key="1">
    <source>
        <dbReference type="EMBL" id="AIF07811.1"/>
    </source>
</evidence>
<name>A0A075GVA4_9ARCH</name>
<organism evidence="1">
    <name type="scientific">uncultured marine thaumarchaeote KM3_24_H11</name>
    <dbReference type="NCBI Taxonomy" id="1456102"/>
    <lineage>
        <taxon>Archaea</taxon>
        <taxon>Nitrososphaerota</taxon>
        <taxon>environmental samples</taxon>
    </lineage>
</organism>
<dbReference type="EMBL" id="KF900813">
    <property type="protein sequence ID" value="AIF07811.1"/>
    <property type="molecule type" value="Genomic_DNA"/>
</dbReference>
<accession>A0A075GVA4</accession>
<protein>
    <submittedName>
        <fullName evidence="1">Uncharacterized protein</fullName>
    </submittedName>
</protein>
<dbReference type="InterPro" id="IPR008949">
    <property type="entry name" value="Isoprenoid_synthase_dom_sf"/>
</dbReference>
<dbReference type="SUPFAM" id="SSF48576">
    <property type="entry name" value="Terpenoid synthases"/>
    <property type="match status" value="1"/>
</dbReference>
<proteinExistence type="predicted"/>
<dbReference type="AlphaFoldDB" id="A0A075GVA4"/>
<sequence>MSGKDESIFSKGALMGTKPGKQIIKQGLFKSKGFKLFNQYKQEAEDTFPAFAQRFAKNLFDQINADQSPNTTQQQFAEEVGSTEIILNASEIEPIKSKLQDFDTLHDRVLRILNSNFVKMTFPVFNGLFDASTDYFKDDKSTTMREDIVDGHIIAIDLSEPMDRIVDKDEDLEYLDDYKLMNPYILKLAREKISKGGEDVVKEFEEGFKQARIGQYLDTKLKDKPTEITEEELIESYKKYRSVMGTAGRNMALNRAPLADIFYTGMAKAAESVGCGNEIEDSIRDRAAKIPSWPLFYSLKMNDAKSGFEETMNHSESYLSEARDALEKLPDNFSHTKFLEFLFLTVEHYNQFWYKKLQEENIWSDLNKNLPTK</sequence>
<reference evidence="1" key="1">
    <citation type="journal article" date="2014" name="Genome Biol. Evol.">
        <title>Pangenome evidence for extensive interdomain horizontal transfer affecting lineage core and shell genes in uncultured planktonic thaumarchaeota and euryarchaeota.</title>
        <authorList>
            <person name="Deschamps P."/>
            <person name="Zivanovic Y."/>
            <person name="Moreira D."/>
            <person name="Rodriguez-Valera F."/>
            <person name="Lopez-Garcia P."/>
        </authorList>
    </citation>
    <scope>NUCLEOTIDE SEQUENCE</scope>
</reference>